<comment type="caution">
    <text evidence="1">The sequence shown here is derived from an EMBL/GenBank/DDBJ whole genome shotgun (WGS) entry which is preliminary data.</text>
</comment>
<keyword evidence="2" id="KW-1185">Reference proteome</keyword>
<dbReference type="EMBL" id="RDQH01000341">
    <property type="protein sequence ID" value="RXH74708.1"/>
    <property type="molecule type" value="Genomic_DNA"/>
</dbReference>
<organism evidence="1 2">
    <name type="scientific">Malus domestica</name>
    <name type="common">Apple</name>
    <name type="synonym">Pyrus malus</name>
    <dbReference type="NCBI Taxonomy" id="3750"/>
    <lineage>
        <taxon>Eukaryota</taxon>
        <taxon>Viridiplantae</taxon>
        <taxon>Streptophyta</taxon>
        <taxon>Embryophyta</taxon>
        <taxon>Tracheophyta</taxon>
        <taxon>Spermatophyta</taxon>
        <taxon>Magnoliopsida</taxon>
        <taxon>eudicotyledons</taxon>
        <taxon>Gunneridae</taxon>
        <taxon>Pentapetalae</taxon>
        <taxon>rosids</taxon>
        <taxon>fabids</taxon>
        <taxon>Rosales</taxon>
        <taxon>Rosaceae</taxon>
        <taxon>Amygdaloideae</taxon>
        <taxon>Maleae</taxon>
        <taxon>Malus</taxon>
    </lineage>
</organism>
<dbReference type="PANTHER" id="PTHR32094:SF5">
    <property type="entry name" value="FANCONI ANEMIA GROUP E PROTEIN"/>
    <property type="match status" value="1"/>
</dbReference>
<dbReference type="STRING" id="3750.A0A498HT18"/>
<dbReference type="GO" id="GO:0043240">
    <property type="term" value="C:Fanconi anaemia nuclear complex"/>
    <property type="evidence" value="ECO:0007669"/>
    <property type="project" value="InterPro"/>
</dbReference>
<accession>A0A498HT18</accession>
<gene>
    <name evidence="1" type="ORF">DVH24_029429</name>
</gene>
<evidence type="ECO:0000313" key="2">
    <source>
        <dbReference type="Proteomes" id="UP000290289"/>
    </source>
</evidence>
<dbReference type="Gene3D" id="1.25.40.480">
    <property type="match status" value="1"/>
</dbReference>
<reference evidence="1 2" key="1">
    <citation type="submission" date="2018-10" db="EMBL/GenBank/DDBJ databases">
        <title>A high-quality apple genome assembly.</title>
        <authorList>
            <person name="Hu J."/>
        </authorList>
    </citation>
    <scope>NUCLEOTIDE SEQUENCE [LARGE SCALE GENOMIC DNA]</scope>
    <source>
        <strain evidence="2">cv. HFTH1</strain>
        <tissue evidence="1">Young leaf</tissue>
    </source>
</reference>
<name>A0A498HT18_MALDO</name>
<dbReference type="InterPro" id="IPR039685">
    <property type="entry name" value="FANCE"/>
</dbReference>
<protein>
    <submittedName>
        <fullName evidence="1">Uncharacterized protein</fullName>
    </submittedName>
</protein>
<proteinExistence type="predicted"/>
<dbReference type="GO" id="GO:0036297">
    <property type="term" value="P:interstrand cross-link repair"/>
    <property type="evidence" value="ECO:0007669"/>
    <property type="project" value="InterPro"/>
</dbReference>
<sequence>MASIIPYVMTFDFPGAKHGQTDEFWSNFSWRIEKDERRVICLPCHQYLITDKMVWTESLFTLLQSILNYNVHSTQSSDDHIVYQAQQLARIFSNSLKFGNFLLCLVNKCSPLLKRHKLILTKVAEQNKAFLARSLLGKLAGLELSR</sequence>
<dbReference type="Proteomes" id="UP000290289">
    <property type="component" value="Chromosome 15"/>
</dbReference>
<evidence type="ECO:0000313" key="1">
    <source>
        <dbReference type="EMBL" id="RXH74708.1"/>
    </source>
</evidence>
<dbReference type="PANTHER" id="PTHR32094">
    <property type="entry name" value="FANCONI ANEMIA GROUP E PROTEIN"/>
    <property type="match status" value="1"/>
</dbReference>
<dbReference type="AlphaFoldDB" id="A0A498HT18"/>